<accession>A0AAV1SQ31</accession>
<organism evidence="1 2">
    <name type="scientific">Dovyalis caffra</name>
    <dbReference type="NCBI Taxonomy" id="77055"/>
    <lineage>
        <taxon>Eukaryota</taxon>
        <taxon>Viridiplantae</taxon>
        <taxon>Streptophyta</taxon>
        <taxon>Embryophyta</taxon>
        <taxon>Tracheophyta</taxon>
        <taxon>Spermatophyta</taxon>
        <taxon>Magnoliopsida</taxon>
        <taxon>eudicotyledons</taxon>
        <taxon>Gunneridae</taxon>
        <taxon>Pentapetalae</taxon>
        <taxon>rosids</taxon>
        <taxon>fabids</taxon>
        <taxon>Malpighiales</taxon>
        <taxon>Salicaceae</taxon>
        <taxon>Flacourtieae</taxon>
        <taxon>Dovyalis</taxon>
    </lineage>
</organism>
<dbReference type="AlphaFoldDB" id="A0AAV1SQ31"/>
<sequence length="55" mass="6129">MERAFNIVDEDCSNLDANLHRNALSLETLRKLHGSPNKPSWGSMAIQGSRLAFTD</sequence>
<proteinExistence type="predicted"/>
<protein>
    <submittedName>
        <fullName evidence="1">Uncharacterized protein</fullName>
    </submittedName>
</protein>
<gene>
    <name evidence="1" type="ORF">DCAF_LOCUS24854</name>
</gene>
<comment type="caution">
    <text evidence="1">The sequence shown here is derived from an EMBL/GenBank/DDBJ whole genome shotgun (WGS) entry which is preliminary data.</text>
</comment>
<evidence type="ECO:0000313" key="1">
    <source>
        <dbReference type="EMBL" id="CAK7353682.1"/>
    </source>
</evidence>
<dbReference type="Proteomes" id="UP001314170">
    <property type="component" value="Unassembled WGS sequence"/>
</dbReference>
<reference evidence="1 2" key="1">
    <citation type="submission" date="2024-01" db="EMBL/GenBank/DDBJ databases">
        <authorList>
            <person name="Waweru B."/>
        </authorList>
    </citation>
    <scope>NUCLEOTIDE SEQUENCE [LARGE SCALE GENOMIC DNA]</scope>
</reference>
<keyword evidence="2" id="KW-1185">Reference proteome</keyword>
<dbReference type="EMBL" id="CAWUPB010001194">
    <property type="protein sequence ID" value="CAK7353682.1"/>
    <property type="molecule type" value="Genomic_DNA"/>
</dbReference>
<name>A0AAV1SQ31_9ROSI</name>
<evidence type="ECO:0000313" key="2">
    <source>
        <dbReference type="Proteomes" id="UP001314170"/>
    </source>
</evidence>